<evidence type="ECO:0000256" key="2">
    <source>
        <dbReference type="ARBA" id="ARBA00022598"/>
    </source>
</evidence>
<evidence type="ECO:0000256" key="3">
    <source>
        <dbReference type="ARBA" id="ARBA00022741"/>
    </source>
</evidence>
<dbReference type="NCBIfam" id="TIGR00459">
    <property type="entry name" value="aspS_bact"/>
    <property type="match status" value="1"/>
</dbReference>
<dbReference type="InterPro" id="IPR012340">
    <property type="entry name" value="NA-bd_OB-fold"/>
</dbReference>
<dbReference type="SUPFAM" id="SSF55681">
    <property type="entry name" value="Class II aaRS and biotin synthetases"/>
    <property type="match status" value="1"/>
</dbReference>
<dbReference type="GO" id="GO:0004815">
    <property type="term" value="F:aspartate-tRNA ligase activity"/>
    <property type="evidence" value="ECO:0007669"/>
    <property type="project" value="TreeGrafter"/>
</dbReference>
<keyword evidence="4" id="KW-0067">ATP-binding</keyword>
<dbReference type="Gene3D" id="3.30.930.10">
    <property type="entry name" value="Bira Bifunctional Protein, Domain 2"/>
    <property type="match status" value="1"/>
</dbReference>
<gene>
    <name evidence="8" type="ORF">RUM43_008425</name>
</gene>
<dbReference type="GO" id="GO:0005739">
    <property type="term" value="C:mitochondrion"/>
    <property type="evidence" value="ECO:0007669"/>
    <property type="project" value="TreeGrafter"/>
</dbReference>
<dbReference type="Gene3D" id="3.30.1360.30">
    <property type="entry name" value="GAD-like domain"/>
    <property type="match status" value="1"/>
</dbReference>
<feature type="domain" description="Aminoacyl-transfer RNA synthetases class-II family profile" evidence="7">
    <location>
        <begin position="248"/>
        <end position="682"/>
    </location>
</feature>
<dbReference type="PANTHER" id="PTHR22594">
    <property type="entry name" value="ASPARTYL/LYSYL-TRNA SYNTHETASE"/>
    <property type="match status" value="1"/>
</dbReference>
<dbReference type="InterPro" id="IPR047089">
    <property type="entry name" value="Asp-tRNA-ligase_1_N"/>
</dbReference>
<name>A0AAN8PFM2_POLSC</name>
<proteinExistence type="inferred from homology"/>
<dbReference type="InterPro" id="IPR004115">
    <property type="entry name" value="GAD-like_sf"/>
</dbReference>
<dbReference type="GO" id="GO:0006422">
    <property type="term" value="P:aspartyl-tRNA aminoacylation"/>
    <property type="evidence" value="ECO:0007669"/>
    <property type="project" value="TreeGrafter"/>
</dbReference>
<dbReference type="EMBL" id="JAWJWE010000038">
    <property type="protein sequence ID" value="KAK6622583.1"/>
    <property type="molecule type" value="Genomic_DNA"/>
</dbReference>
<evidence type="ECO:0000259" key="7">
    <source>
        <dbReference type="PROSITE" id="PS50862"/>
    </source>
</evidence>
<dbReference type="InterPro" id="IPR045864">
    <property type="entry name" value="aa-tRNA-synth_II/BPL/LPL"/>
</dbReference>
<dbReference type="Proteomes" id="UP001372834">
    <property type="component" value="Unassembled WGS sequence"/>
</dbReference>
<reference evidence="8 9" key="1">
    <citation type="submission" date="2023-10" db="EMBL/GenBank/DDBJ databases">
        <title>Genomes of two closely related lineages of the louse Polyplax serrata with different host specificities.</title>
        <authorList>
            <person name="Martinu J."/>
            <person name="Tarabai H."/>
            <person name="Stefka J."/>
            <person name="Hypsa V."/>
        </authorList>
    </citation>
    <scope>NUCLEOTIDE SEQUENCE [LARGE SCALE GENOMIC DNA]</scope>
    <source>
        <strain evidence="8">HR10_N</strain>
    </source>
</reference>
<dbReference type="HAMAP" id="MF_00044">
    <property type="entry name" value="Asp_tRNA_synth_type1"/>
    <property type="match status" value="1"/>
</dbReference>
<comment type="similarity">
    <text evidence="1">Belongs to the class-II aminoacyl-tRNA synthetase family. Type 1 subfamily.</text>
</comment>
<keyword evidence="6" id="KW-0030">Aminoacyl-tRNA synthetase</keyword>
<evidence type="ECO:0000256" key="5">
    <source>
        <dbReference type="ARBA" id="ARBA00022917"/>
    </source>
</evidence>
<comment type="caution">
    <text evidence="8">The sequence shown here is derived from an EMBL/GenBank/DDBJ whole genome shotgun (WGS) entry which is preliminary data.</text>
</comment>
<protein>
    <recommendedName>
        <fullName evidence="7">Aminoacyl-transfer RNA synthetases class-II family profile domain-containing protein</fullName>
    </recommendedName>
</protein>
<dbReference type="GO" id="GO:0005524">
    <property type="term" value="F:ATP binding"/>
    <property type="evidence" value="ECO:0007669"/>
    <property type="project" value="UniProtKB-KW"/>
</dbReference>
<accession>A0AAN8PFM2</accession>
<evidence type="ECO:0000256" key="6">
    <source>
        <dbReference type="ARBA" id="ARBA00023146"/>
    </source>
</evidence>
<evidence type="ECO:0000256" key="4">
    <source>
        <dbReference type="ARBA" id="ARBA00022840"/>
    </source>
</evidence>
<dbReference type="PRINTS" id="PR01042">
    <property type="entry name" value="TRNASYNTHASP"/>
</dbReference>
<dbReference type="InterPro" id="IPR004364">
    <property type="entry name" value="Aa-tRNA-synt_II"/>
</dbReference>
<evidence type="ECO:0000256" key="1">
    <source>
        <dbReference type="ARBA" id="ARBA00006303"/>
    </source>
</evidence>
<keyword evidence="5" id="KW-0648">Protein biosynthesis</keyword>
<dbReference type="InterPro" id="IPR002312">
    <property type="entry name" value="Asp/Asn-tRNA-synth_IIb"/>
</dbReference>
<evidence type="ECO:0000313" key="9">
    <source>
        <dbReference type="Proteomes" id="UP001372834"/>
    </source>
</evidence>
<dbReference type="InterPro" id="IPR004524">
    <property type="entry name" value="Asp-tRNA-ligase_1"/>
</dbReference>
<keyword evidence="2" id="KW-0436">Ligase</keyword>
<dbReference type="CDD" id="cd04317">
    <property type="entry name" value="EcAspRS_like_N"/>
    <property type="match status" value="1"/>
</dbReference>
<evidence type="ECO:0000313" key="8">
    <source>
        <dbReference type="EMBL" id="KAK6622583.1"/>
    </source>
</evidence>
<keyword evidence="3" id="KW-0547">Nucleotide-binding</keyword>
<dbReference type="Pfam" id="PF00152">
    <property type="entry name" value="tRNA-synt_2"/>
    <property type="match status" value="1"/>
</dbReference>
<dbReference type="InterPro" id="IPR006195">
    <property type="entry name" value="aa-tRNA-synth_II"/>
</dbReference>
<dbReference type="PANTHER" id="PTHR22594:SF5">
    <property type="entry name" value="ASPARTATE--TRNA LIGASE, MITOCHONDRIAL"/>
    <property type="match status" value="1"/>
</dbReference>
<dbReference type="Gene3D" id="2.40.50.140">
    <property type="entry name" value="Nucleic acid-binding proteins"/>
    <property type="match status" value="1"/>
</dbReference>
<dbReference type="SUPFAM" id="SSF55261">
    <property type="entry name" value="GAD domain-like"/>
    <property type="match status" value="1"/>
</dbReference>
<dbReference type="SUPFAM" id="SSF50249">
    <property type="entry name" value="Nucleic acid-binding proteins"/>
    <property type="match status" value="1"/>
</dbReference>
<sequence>MHYIFSASGAKENSAVLIFIGYEPSLKDIQEFIRQFLGNQKLLYNKLINGLEISNKEFIVPSRTIVNPDVISVGKYNNYKNNNDGDKETNARTIVKFNNSEVVPDTNKYTLRTHTCGDIGDSHVGQKVKLMGWLEFSRMKKFILLRDGYGKVQLTIPESRIDIQDIVGNISFESVVSAEGIVGFRPPGLENINQKTGNIEVNVTKLTVLNMAKKSLPFHIRNFNKPNEIIRMKYRYLDIRFENMQRNLRIRSKTIHKMRRFLIEHLNFVEVETPTLFKRTPGGAQEFIVPTQIKDKFYSLVQSPQQFKQLLMIGSIDRYFQIARCYRDETGSGDRQPEFTQLDIEMSFCDREGVINLIEDLLKYCWPEDMPPLKTPFPRLSYDEAMNAYGTDKPDLRFNWEFKNLTSLFRKEENNCNGKYNINKFLTDSDFAAYAFVGRKGGAKFSGSTRKKIENEISFNYPNTRFLYLPVKSVKLMKESLELLFCSSVACEIEKISGYEPGDVLFLGIGKKNEVLESLGKIRLYFAEYLEKNDTQIFDRNAFNFVWVIDFPLFEFKDGKIKSAHHPFTQPQHKDVHLLESDPLKVTGLHYDLVLNGSEIGGGSIRIKDHELQKLILEKILNLNSECLSHLLEGLASGAPPHGGIAIGIDRLLAVLCGAESIRDVIAFPKTNLGNDLMAGAPSDISEKEKQLYKIT</sequence>
<dbReference type="AlphaFoldDB" id="A0AAN8PFM2"/>
<organism evidence="8 9">
    <name type="scientific">Polyplax serrata</name>
    <name type="common">Common mouse louse</name>
    <dbReference type="NCBI Taxonomy" id="468196"/>
    <lineage>
        <taxon>Eukaryota</taxon>
        <taxon>Metazoa</taxon>
        <taxon>Ecdysozoa</taxon>
        <taxon>Arthropoda</taxon>
        <taxon>Hexapoda</taxon>
        <taxon>Insecta</taxon>
        <taxon>Pterygota</taxon>
        <taxon>Neoptera</taxon>
        <taxon>Paraneoptera</taxon>
        <taxon>Psocodea</taxon>
        <taxon>Troctomorpha</taxon>
        <taxon>Phthiraptera</taxon>
        <taxon>Anoplura</taxon>
        <taxon>Polyplacidae</taxon>
        <taxon>Polyplax</taxon>
    </lineage>
</organism>
<dbReference type="NCBIfam" id="NF001750">
    <property type="entry name" value="PRK00476.1"/>
    <property type="match status" value="1"/>
</dbReference>
<dbReference type="PROSITE" id="PS50862">
    <property type="entry name" value="AA_TRNA_LIGASE_II"/>
    <property type="match status" value="1"/>
</dbReference>